<evidence type="ECO:0000313" key="8">
    <source>
        <dbReference type="Proteomes" id="UP000054092"/>
    </source>
</evidence>
<dbReference type="AlphaFoldDB" id="A0A117M3A8"/>
<feature type="domain" description="Acylphosphatase-like" evidence="6">
    <location>
        <begin position="3"/>
        <end position="93"/>
    </location>
</feature>
<gene>
    <name evidence="7" type="ORF">XD94_0210</name>
</gene>
<dbReference type="EMBL" id="LGGP01000020">
    <property type="protein sequence ID" value="KUK82017.1"/>
    <property type="molecule type" value="Genomic_DNA"/>
</dbReference>
<sequence length="93" mass="10737">MRTVEVTLEGRVQRVGMRNFVRRLAEKHRITGYVENLEDGSVRIVARGNETELALFLRKVKKGSLPVRLSGGKITRIIEQPSQELEFRGFEKR</sequence>
<dbReference type="InterPro" id="IPR036046">
    <property type="entry name" value="Acylphosphatase-like_dom_sf"/>
</dbReference>
<organism evidence="7 8">
    <name type="scientific">Mesotoga prima</name>
    <dbReference type="NCBI Taxonomy" id="1184387"/>
    <lineage>
        <taxon>Bacteria</taxon>
        <taxon>Thermotogati</taxon>
        <taxon>Thermotogota</taxon>
        <taxon>Thermotogae</taxon>
        <taxon>Kosmotogales</taxon>
        <taxon>Kosmotogaceae</taxon>
        <taxon>Mesotoga</taxon>
    </lineage>
</organism>
<accession>A0A117M3A8</accession>
<dbReference type="Proteomes" id="UP000054092">
    <property type="component" value="Unassembled WGS sequence"/>
</dbReference>
<keyword evidence="4" id="KW-0378">Hydrolase</keyword>
<comment type="catalytic activity">
    <reaction evidence="3 4">
        <text>an acyl phosphate + H2O = a carboxylate + phosphate + H(+)</text>
        <dbReference type="Rhea" id="RHEA:14965"/>
        <dbReference type="ChEBI" id="CHEBI:15377"/>
        <dbReference type="ChEBI" id="CHEBI:15378"/>
        <dbReference type="ChEBI" id="CHEBI:29067"/>
        <dbReference type="ChEBI" id="CHEBI:43474"/>
        <dbReference type="ChEBI" id="CHEBI:59918"/>
        <dbReference type="EC" id="3.6.1.7"/>
    </reaction>
</comment>
<dbReference type="PANTHER" id="PTHR47268:SF4">
    <property type="entry name" value="ACYLPHOSPHATASE"/>
    <property type="match status" value="1"/>
</dbReference>
<feature type="active site" evidence="4">
    <location>
        <position position="36"/>
    </location>
</feature>
<evidence type="ECO:0000256" key="5">
    <source>
        <dbReference type="RuleBase" id="RU004168"/>
    </source>
</evidence>
<protein>
    <recommendedName>
        <fullName evidence="2 4">acylphosphatase</fullName>
        <ecNumber evidence="2 4">3.6.1.7</ecNumber>
    </recommendedName>
</protein>
<dbReference type="EC" id="3.6.1.7" evidence="2 4"/>
<evidence type="ECO:0000256" key="1">
    <source>
        <dbReference type="ARBA" id="ARBA00005614"/>
    </source>
</evidence>
<comment type="similarity">
    <text evidence="1 5">Belongs to the acylphosphatase family.</text>
</comment>
<dbReference type="Gene3D" id="3.30.70.100">
    <property type="match status" value="1"/>
</dbReference>
<proteinExistence type="inferred from homology"/>
<name>A0A117M3A8_9BACT</name>
<evidence type="ECO:0000256" key="3">
    <source>
        <dbReference type="ARBA" id="ARBA00047645"/>
    </source>
</evidence>
<comment type="caution">
    <text evidence="7">The sequence shown here is derived from an EMBL/GenBank/DDBJ whole genome shotgun (WGS) entry which is preliminary data.</text>
</comment>
<dbReference type="GO" id="GO:0003998">
    <property type="term" value="F:acylphosphatase activity"/>
    <property type="evidence" value="ECO:0007669"/>
    <property type="project" value="UniProtKB-EC"/>
</dbReference>
<dbReference type="InterPro" id="IPR020456">
    <property type="entry name" value="Acylphosphatase"/>
</dbReference>
<evidence type="ECO:0000313" key="7">
    <source>
        <dbReference type="EMBL" id="KUK82017.1"/>
    </source>
</evidence>
<feature type="active site" evidence="4">
    <location>
        <position position="18"/>
    </location>
</feature>
<dbReference type="PATRIC" id="fig|1184387.3.peg.507"/>
<evidence type="ECO:0000259" key="6">
    <source>
        <dbReference type="PROSITE" id="PS51160"/>
    </source>
</evidence>
<dbReference type="Pfam" id="PF00708">
    <property type="entry name" value="Acylphosphatase"/>
    <property type="match status" value="1"/>
</dbReference>
<dbReference type="PANTHER" id="PTHR47268">
    <property type="entry name" value="ACYLPHOSPHATASE"/>
    <property type="match status" value="1"/>
</dbReference>
<evidence type="ECO:0000256" key="4">
    <source>
        <dbReference type="PROSITE-ProRule" id="PRU00520"/>
    </source>
</evidence>
<dbReference type="InterPro" id="IPR001792">
    <property type="entry name" value="Acylphosphatase-like_dom"/>
</dbReference>
<dbReference type="PROSITE" id="PS51160">
    <property type="entry name" value="ACYLPHOSPHATASE_3"/>
    <property type="match status" value="1"/>
</dbReference>
<reference evidence="8" key="1">
    <citation type="journal article" date="2015" name="MBio">
        <title>Genome-Resolved Metagenomic Analysis Reveals Roles for Candidate Phyla and Other Microbial Community Members in Biogeochemical Transformations in Oil Reservoirs.</title>
        <authorList>
            <person name="Hu P."/>
            <person name="Tom L."/>
            <person name="Singh A."/>
            <person name="Thomas B.C."/>
            <person name="Baker B.J."/>
            <person name="Piceno Y.M."/>
            <person name="Andersen G.L."/>
            <person name="Banfield J.F."/>
        </authorList>
    </citation>
    <scope>NUCLEOTIDE SEQUENCE [LARGE SCALE GENOMIC DNA]</scope>
</reference>
<dbReference type="SUPFAM" id="SSF54975">
    <property type="entry name" value="Acylphosphatase/BLUF domain-like"/>
    <property type="match status" value="1"/>
</dbReference>
<evidence type="ECO:0000256" key="2">
    <source>
        <dbReference type="ARBA" id="ARBA00012150"/>
    </source>
</evidence>